<feature type="domain" description="PII-uridylyltransferase/Glutamine-synthetase adenylyltransferase" evidence="9">
    <location>
        <begin position="359"/>
        <end position="499"/>
    </location>
</feature>
<dbReference type="EC" id="2.7.7.89" evidence="7"/>
<dbReference type="SUPFAM" id="SSF81301">
    <property type="entry name" value="Nucleotidyltransferase"/>
    <property type="match status" value="2"/>
</dbReference>
<dbReference type="EMBL" id="BAAARN010000004">
    <property type="protein sequence ID" value="GAA2738968.1"/>
    <property type="molecule type" value="Genomic_DNA"/>
</dbReference>
<evidence type="ECO:0000256" key="3">
    <source>
        <dbReference type="ARBA" id="ARBA00022741"/>
    </source>
</evidence>
<reference evidence="11" key="1">
    <citation type="journal article" date="2019" name="Int. J. Syst. Evol. Microbiol.">
        <title>The Global Catalogue of Microorganisms (GCM) 10K type strain sequencing project: providing services to taxonomists for standard genome sequencing and annotation.</title>
        <authorList>
            <consortium name="The Broad Institute Genomics Platform"/>
            <consortium name="The Broad Institute Genome Sequencing Center for Infectious Disease"/>
            <person name="Wu L."/>
            <person name="Ma J."/>
        </authorList>
    </citation>
    <scope>NUCLEOTIDE SEQUENCE [LARGE SCALE GENOMIC DNA]</scope>
    <source>
        <strain evidence="11">JCM 16378</strain>
    </source>
</reference>
<keyword evidence="5 7" id="KW-0460">Magnesium</keyword>
<comment type="catalytic activity">
    <reaction evidence="7">
        <text>[glutamine synthetase]-O(4)-(5'-adenylyl)-L-tyrosine + phosphate = [glutamine synthetase]-L-tyrosine + ADP</text>
        <dbReference type="Rhea" id="RHEA:43716"/>
        <dbReference type="Rhea" id="RHEA-COMP:10660"/>
        <dbReference type="Rhea" id="RHEA-COMP:10661"/>
        <dbReference type="ChEBI" id="CHEBI:43474"/>
        <dbReference type="ChEBI" id="CHEBI:46858"/>
        <dbReference type="ChEBI" id="CHEBI:83624"/>
        <dbReference type="ChEBI" id="CHEBI:456216"/>
        <dbReference type="EC" id="2.7.7.89"/>
    </reaction>
</comment>
<dbReference type="InterPro" id="IPR005190">
    <property type="entry name" value="GlnE_rpt_dom"/>
</dbReference>
<name>A0ABP6HAB8_9MICO</name>
<dbReference type="InterPro" id="IPR023057">
    <property type="entry name" value="GlnE"/>
</dbReference>
<dbReference type="NCBIfam" id="NF010707">
    <property type="entry name" value="PRK14109.1"/>
    <property type="match status" value="1"/>
</dbReference>
<keyword evidence="2 7" id="KW-0548">Nucleotidyltransferase</keyword>
<sequence>MAGRAVSQTATLARLGFADPPRAEQLLADPALAGLVDPFDDVFNDGLPDALSAVADPDLALLSLVRLMESLRASAPKRRDAESGVGAEVSGLVGALRHAGPARDRLLAVLGSSTALAGHLVAHPEHWRSVTEAQPRTPAQRVHDLVDAVREPGERTGYDALRVGYRRQLLGIAALDLTTGDAPAALPEAAAALADLAEAALEAALEIARQHVGSDADLCDFAVIGMGKTGGRELNYVSDVDVIFVAEPREGVEESRAIGAATSLATHLMRACSTSTGEGTLWPVDAALRPEGKNGPLVRTIDSHRAYYERWAKTWEFQALLKARPVAGDRALGEAYLDAVRPMVWQAASRENFVEDVQAMRRRVEQHVPAAEADRQLKLGPGGLRDVEFSVQLLQLVHGRSDDSLRSGTTLEALDALARGGYVGRDDAATLDDAYRLLRTLEHRIQLFRLRRTHLMPTGESDLRRLGRALGHRSDPAKAVVTQWQQQAREVRRIHERLFYRPLLAAVAKLSSSEARLGPEAARERLAALGFRDPAGAIRHLEALTSGVSRRAAIQRTLLPVMLAWFADEADPDGGLLAFRKVSEELGSTHWYLRLLRDEGTAAERLAHVLGRSRYAADLLVGAPESVAILGDPGGLTPLPRADLVKRMTAAAGRQEDPDRAVRAARSLRRQELFRIAVADLTGQLDLRQVGMALTDLVAALLEAALSVAVRVVAEKHGPPATRLLIVGMGRLGGGEVGYGSDADVIFVHEPVEGAQDSDAQDQALATVQELRRLLGGAGPDTGLGLDADLRPEGKSGPLVRSLESYRAYYRRWSLTWESQALLRATPIAGDVELGERFVELIDPLRWPDAGLTPDQVREIRRLKARMEAERLPRGADPKSHFKLGRGGLTDVEWTIQLLQMEHAHEVPGLRTTSTLPALEAAREADLLSAEHAAALEESWTLASRLRNAAVLYRGRPVDSVPSDLRVADGVSRILGGEPGSGAELAGRYRRAARHARTVTEFNFYGSR</sequence>
<feature type="domain" description="Glutamate-ammonia ligase adenylyltransferase repeated" evidence="8">
    <location>
        <begin position="604"/>
        <end position="839"/>
    </location>
</feature>
<evidence type="ECO:0000256" key="1">
    <source>
        <dbReference type="ARBA" id="ARBA00022679"/>
    </source>
</evidence>
<evidence type="ECO:0000256" key="6">
    <source>
        <dbReference type="ARBA" id="ARBA00023268"/>
    </source>
</evidence>
<dbReference type="EC" id="2.7.7.42" evidence="7"/>
<evidence type="ECO:0000256" key="5">
    <source>
        <dbReference type="ARBA" id="ARBA00022842"/>
    </source>
</evidence>
<comment type="catalytic activity">
    <reaction evidence="7">
        <text>[glutamine synthetase]-L-tyrosine + ATP = [glutamine synthetase]-O(4)-(5'-adenylyl)-L-tyrosine + diphosphate</text>
        <dbReference type="Rhea" id="RHEA:18589"/>
        <dbReference type="Rhea" id="RHEA-COMP:10660"/>
        <dbReference type="Rhea" id="RHEA-COMP:10661"/>
        <dbReference type="ChEBI" id="CHEBI:30616"/>
        <dbReference type="ChEBI" id="CHEBI:33019"/>
        <dbReference type="ChEBI" id="CHEBI:46858"/>
        <dbReference type="ChEBI" id="CHEBI:83624"/>
        <dbReference type="EC" id="2.7.7.42"/>
    </reaction>
</comment>
<comment type="function">
    <text evidence="7">Involved in the regulation of glutamine synthetase GlnA, a key enzyme in the process to assimilate ammonia. When cellular nitrogen levels are high, the C-terminal adenylyl transferase (AT) inactivates GlnA by covalent transfer of an adenylyl group from ATP to specific tyrosine residue of GlnA, thus reducing its activity. Conversely, when nitrogen levels are low, the N-terminal adenylyl removase (AR) activates GlnA by removing the adenylyl group by phosphorolysis, increasing its activity. The regulatory region of GlnE binds the signal transduction protein PII (GlnB) which indicates the nitrogen status of the cell.</text>
</comment>
<evidence type="ECO:0000259" key="9">
    <source>
        <dbReference type="Pfam" id="PF08335"/>
    </source>
</evidence>
<dbReference type="Gene3D" id="1.20.120.330">
    <property type="entry name" value="Nucleotidyltransferases domain 2"/>
    <property type="match status" value="2"/>
</dbReference>
<evidence type="ECO:0000313" key="10">
    <source>
        <dbReference type="EMBL" id="GAA2738968.1"/>
    </source>
</evidence>
<feature type="region of interest" description="Adenylyl transferase" evidence="7">
    <location>
        <begin position="511"/>
        <end position="1008"/>
    </location>
</feature>
<dbReference type="Pfam" id="PF08335">
    <property type="entry name" value="GlnD_UR_UTase"/>
    <property type="match status" value="2"/>
</dbReference>
<dbReference type="InterPro" id="IPR013546">
    <property type="entry name" value="PII_UdlTrfase/GS_AdlTrfase"/>
</dbReference>
<feature type="domain" description="Glutamate-ammonia ligase adenylyltransferase repeated" evidence="8">
    <location>
        <begin position="105"/>
        <end position="336"/>
    </location>
</feature>
<comment type="similarity">
    <text evidence="7">Belongs to the GlnE family.</text>
</comment>
<evidence type="ECO:0000256" key="2">
    <source>
        <dbReference type="ARBA" id="ARBA00022695"/>
    </source>
</evidence>
<protein>
    <recommendedName>
        <fullName evidence="7">Bifunctional glutamine synthetase adenylyltransferase/adenylyl-removing enzyme</fullName>
    </recommendedName>
    <alternativeName>
        <fullName evidence="7">ATP:glutamine synthetase adenylyltransferase</fullName>
    </alternativeName>
    <alternativeName>
        <fullName evidence="7">ATase</fullName>
    </alternativeName>
    <domain>
        <recommendedName>
            <fullName evidence="7">Glutamine synthetase adenylyl-L-tyrosine phosphorylase</fullName>
            <ecNumber evidence="7">2.7.7.89</ecNumber>
        </recommendedName>
        <alternativeName>
            <fullName evidence="7">Adenylyl removase</fullName>
            <shortName evidence="7">AR</shortName>
            <shortName evidence="7">AT-N</shortName>
        </alternativeName>
    </domain>
    <domain>
        <recommendedName>
            <fullName evidence="7">Glutamine synthetase adenylyl transferase</fullName>
            <ecNumber evidence="7">2.7.7.42</ecNumber>
        </recommendedName>
        <alternativeName>
            <fullName evidence="7">Adenylyl transferase</fullName>
            <shortName evidence="7">AT</shortName>
            <shortName evidence="7">AT-C</shortName>
        </alternativeName>
    </domain>
</protein>
<comment type="cofactor">
    <cofactor evidence="7">
        <name>Mg(2+)</name>
        <dbReference type="ChEBI" id="CHEBI:18420"/>
    </cofactor>
</comment>
<organism evidence="10 11">
    <name type="scientific">Pedococcus aerophilus</name>
    <dbReference type="NCBI Taxonomy" id="436356"/>
    <lineage>
        <taxon>Bacteria</taxon>
        <taxon>Bacillati</taxon>
        <taxon>Actinomycetota</taxon>
        <taxon>Actinomycetes</taxon>
        <taxon>Micrococcales</taxon>
        <taxon>Intrasporangiaceae</taxon>
        <taxon>Pedococcus</taxon>
    </lineage>
</organism>
<keyword evidence="4 7" id="KW-0067">ATP-binding</keyword>
<feature type="region of interest" description="Adenylyl removase" evidence="7">
    <location>
        <begin position="1"/>
        <end position="503"/>
    </location>
</feature>
<dbReference type="SUPFAM" id="SSF81593">
    <property type="entry name" value="Nucleotidyltransferase substrate binding subunit/domain"/>
    <property type="match status" value="2"/>
</dbReference>
<accession>A0ABP6HAB8</accession>
<dbReference type="CDD" id="cd05401">
    <property type="entry name" value="NT_GlnE_GlnD_like"/>
    <property type="match status" value="2"/>
</dbReference>
<dbReference type="HAMAP" id="MF_00802">
    <property type="entry name" value="GlnE"/>
    <property type="match status" value="1"/>
</dbReference>
<feature type="domain" description="PII-uridylyltransferase/Glutamine-synthetase adenylyltransferase" evidence="9">
    <location>
        <begin position="863"/>
        <end position="1001"/>
    </location>
</feature>
<evidence type="ECO:0000259" key="8">
    <source>
        <dbReference type="Pfam" id="PF03710"/>
    </source>
</evidence>
<dbReference type="PANTHER" id="PTHR30621">
    <property type="entry name" value="GLUTAMINE SYNTHETASE ADENYLYLTRANSFERASE"/>
    <property type="match status" value="1"/>
</dbReference>
<dbReference type="PANTHER" id="PTHR30621:SF0">
    <property type="entry name" value="BIFUNCTIONAL GLUTAMINE SYNTHETASE ADENYLYLTRANSFERASE_ADENYLYL-REMOVING ENZYME"/>
    <property type="match status" value="1"/>
</dbReference>
<dbReference type="InterPro" id="IPR043519">
    <property type="entry name" value="NT_sf"/>
</dbReference>
<keyword evidence="11" id="KW-1185">Reference proteome</keyword>
<evidence type="ECO:0000256" key="7">
    <source>
        <dbReference type="HAMAP-Rule" id="MF_00802"/>
    </source>
</evidence>
<evidence type="ECO:0000313" key="11">
    <source>
        <dbReference type="Proteomes" id="UP001501326"/>
    </source>
</evidence>
<dbReference type="RefSeq" id="WP_344195522.1">
    <property type="nucleotide sequence ID" value="NZ_BAAARN010000004.1"/>
</dbReference>
<comment type="caution">
    <text evidence="10">The sequence shown here is derived from an EMBL/GenBank/DDBJ whole genome shotgun (WGS) entry which is preliminary data.</text>
</comment>
<dbReference type="Gene3D" id="3.30.460.10">
    <property type="entry name" value="Beta Polymerase, domain 2"/>
    <property type="match status" value="2"/>
</dbReference>
<dbReference type="GO" id="GO:0016779">
    <property type="term" value="F:nucleotidyltransferase activity"/>
    <property type="evidence" value="ECO:0007669"/>
    <property type="project" value="UniProtKB-KW"/>
</dbReference>
<keyword evidence="6 7" id="KW-0511">Multifunctional enzyme</keyword>
<dbReference type="Proteomes" id="UP001501326">
    <property type="component" value="Unassembled WGS sequence"/>
</dbReference>
<gene>
    <name evidence="7" type="primary">glnE</name>
    <name evidence="10" type="ORF">GCM10009867_33090</name>
</gene>
<evidence type="ECO:0000256" key="4">
    <source>
        <dbReference type="ARBA" id="ARBA00022840"/>
    </source>
</evidence>
<proteinExistence type="inferred from homology"/>
<keyword evidence="3 7" id="KW-0547">Nucleotide-binding</keyword>
<dbReference type="Pfam" id="PF03710">
    <property type="entry name" value="GlnE"/>
    <property type="match status" value="2"/>
</dbReference>
<keyword evidence="1 7" id="KW-0808">Transferase</keyword>